<sequence length="133" mass="15031">MSHFGDFIEGVPVKISEKYIRPPKIELPYSVSECGVRARKVLDSTQGHCCTFEQNVLAKLQELRSAKKTKKNERQHRLQLLKEEKQKNSTPSPPPRPRSGSSSSACPRCPTRAPRRSARSPLTIKLTKTVIQH</sequence>
<accession>A0ABQ7Q5R6</accession>
<reference evidence="2 3" key="1">
    <citation type="submission" date="2021-06" db="EMBL/GenBank/DDBJ databases">
        <title>A haploid diamondback moth (Plutella xylostella L.) genome assembly resolves 31 chromosomes and identifies a diamide resistance mutation.</title>
        <authorList>
            <person name="Ward C.M."/>
            <person name="Perry K.D."/>
            <person name="Baker G."/>
            <person name="Powis K."/>
            <person name="Heckel D.G."/>
            <person name="Baxter S.W."/>
        </authorList>
    </citation>
    <scope>NUCLEOTIDE SEQUENCE [LARGE SCALE GENOMIC DNA]</scope>
    <source>
        <strain evidence="2 3">LV</strain>
        <tissue evidence="2">Single pupa</tissue>
    </source>
</reference>
<protein>
    <submittedName>
        <fullName evidence="2">Uncharacterized protein</fullName>
    </submittedName>
</protein>
<proteinExistence type="predicted"/>
<evidence type="ECO:0000313" key="3">
    <source>
        <dbReference type="Proteomes" id="UP000823941"/>
    </source>
</evidence>
<dbReference type="EMBL" id="JAHIBW010000021">
    <property type="protein sequence ID" value="KAG7300526.1"/>
    <property type="molecule type" value="Genomic_DNA"/>
</dbReference>
<feature type="compositionally biased region" description="Low complexity" evidence="1">
    <location>
        <begin position="98"/>
        <end position="112"/>
    </location>
</feature>
<keyword evidence="3" id="KW-1185">Reference proteome</keyword>
<feature type="region of interest" description="Disordered" evidence="1">
    <location>
        <begin position="65"/>
        <end position="121"/>
    </location>
</feature>
<gene>
    <name evidence="2" type="ORF">JYU34_016165</name>
</gene>
<dbReference type="Proteomes" id="UP000823941">
    <property type="component" value="Chromosome 21"/>
</dbReference>
<evidence type="ECO:0000256" key="1">
    <source>
        <dbReference type="SAM" id="MobiDB-lite"/>
    </source>
</evidence>
<name>A0ABQ7Q5R6_PLUXY</name>
<comment type="caution">
    <text evidence="2">The sequence shown here is derived from an EMBL/GenBank/DDBJ whole genome shotgun (WGS) entry which is preliminary data.</text>
</comment>
<feature type="compositionally biased region" description="Basic residues" evidence="1">
    <location>
        <begin position="66"/>
        <end position="79"/>
    </location>
</feature>
<evidence type="ECO:0000313" key="2">
    <source>
        <dbReference type="EMBL" id="KAG7300526.1"/>
    </source>
</evidence>
<organism evidence="2 3">
    <name type="scientific">Plutella xylostella</name>
    <name type="common">Diamondback moth</name>
    <name type="synonym">Plutella maculipennis</name>
    <dbReference type="NCBI Taxonomy" id="51655"/>
    <lineage>
        <taxon>Eukaryota</taxon>
        <taxon>Metazoa</taxon>
        <taxon>Ecdysozoa</taxon>
        <taxon>Arthropoda</taxon>
        <taxon>Hexapoda</taxon>
        <taxon>Insecta</taxon>
        <taxon>Pterygota</taxon>
        <taxon>Neoptera</taxon>
        <taxon>Endopterygota</taxon>
        <taxon>Lepidoptera</taxon>
        <taxon>Glossata</taxon>
        <taxon>Ditrysia</taxon>
        <taxon>Yponomeutoidea</taxon>
        <taxon>Plutellidae</taxon>
        <taxon>Plutella</taxon>
    </lineage>
</organism>